<dbReference type="InterPro" id="IPR003772">
    <property type="entry name" value="YceD"/>
</dbReference>
<dbReference type="Proteomes" id="UP001555786">
    <property type="component" value="Unassembled WGS sequence"/>
</dbReference>
<proteinExistence type="predicted"/>
<sequence length="176" mass="19079">MTNPTPHFSRPVHLREIPATGRHFMIETNEDERRAVARQLGLPDVAALTAKLHVTPFRKDGLAVEGTILAQITQICVVTAEPFESKVEAPVDIRFSPDGQDPNAEFDLAELNNPEAEDPPDLLVGDTIDLGAVVSEFLALALDPYPRKPGATFEGDGDEAGLSPFAALNRLKDKDS</sequence>
<name>A0ABV3PGK7_9HYPH</name>
<organism evidence="2 3">
    <name type="scientific">Labrys neptuniae</name>
    <dbReference type="NCBI Taxonomy" id="376174"/>
    <lineage>
        <taxon>Bacteria</taxon>
        <taxon>Pseudomonadati</taxon>
        <taxon>Pseudomonadota</taxon>
        <taxon>Alphaproteobacteria</taxon>
        <taxon>Hyphomicrobiales</taxon>
        <taxon>Xanthobacteraceae</taxon>
        <taxon>Labrys</taxon>
    </lineage>
</organism>
<evidence type="ECO:0000313" key="3">
    <source>
        <dbReference type="Proteomes" id="UP001555786"/>
    </source>
</evidence>
<dbReference type="Pfam" id="PF02620">
    <property type="entry name" value="YceD"/>
    <property type="match status" value="1"/>
</dbReference>
<reference evidence="2 3" key="1">
    <citation type="submission" date="2024-07" db="EMBL/GenBank/DDBJ databases">
        <title>Description of Labrys sedimenti sp. nov., isolated from a diclofenac-degrading enrichment culture.</title>
        <authorList>
            <person name="Tancsics A."/>
            <person name="Csepanyi A."/>
        </authorList>
    </citation>
    <scope>NUCLEOTIDE SEQUENCE [LARGE SCALE GENOMIC DNA]</scope>
    <source>
        <strain evidence="2 3">LMG 23578</strain>
    </source>
</reference>
<dbReference type="EMBL" id="JBFNQD010000001">
    <property type="protein sequence ID" value="MEW9304760.1"/>
    <property type="molecule type" value="Genomic_DNA"/>
</dbReference>
<dbReference type="RefSeq" id="WP_367623062.1">
    <property type="nucleotide sequence ID" value="NZ_JBFNQD010000001.1"/>
</dbReference>
<evidence type="ECO:0000256" key="1">
    <source>
        <dbReference type="SAM" id="MobiDB-lite"/>
    </source>
</evidence>
<gene>
    <name evidence="2" type="ORF">ABXS05_04380</name>
</gene>
<keyword evidence="3" id="KW-1185">Reference proteome</keyword>
<feature type="region of interest" description="Disordered" evidence="1">
    <location>
        <begin position="148"/>
        <end position="176"/>
    </location>
</feature>
<evidence type="ECO:0000313" key="2">
    <source>
        <dbReference type="EMBL" id="MEW9304760.1"/>
    </source>
</evidence>
<comment type="caution">
    <text evidence="2">The sequence shown here is derived from an EMBL/GenBank/DDBJ whole genome shotgun (WGS) entry which is preliminary data.</text>
</comment>
<protein>
    <submittedName>
        <fullName evidence="2">DUF177 domain-containing protein</fullName>
    </submittedName>
</protein>
<accession>A0ABV3PGK7</accession>